<feature type="transmembrane region" description="Helical" evidence="1">
    <location>
        <begin position="124"/>
        <end position="149"/>
    </location>
</feature>
<evidence type="ECO:0000256" key="1">
    <source>
        <dbReference type="SAM" id="Phobius"/>
    </source>
</evidence>
<keyword evidence="1" id="KW-0472">Membrane</keyword>
<dbReference type="PANTHER" id="PTHR35519:SF2">
    <property type="entry name" value="PH DOMAIN PROTEIN"/>
    <property type="match status" value="1"/>
</dbReference>
<dbReference type="Proteomes" id="UP001218638">
    <property type="component" value="Chromosome"/>
</dbReference>
<dbReference type="InterPro" id="IPR025187">
    <property type="entry name" value="DUF4112"/>
</dbReference>
<keyword evidence="3" id="KW-1185">Reference proteome</keyword>
<dbReference type="KEGG" id="slom:PXH66_18955"/>
<accession>A0AAE9ZZP9</accession>
<evidence type="ECO:0000313" key="2">
    <source>
        <dbReference type="EMBL" id="WED64423.1"/>
    </source>
</evidence>
<dbReference type="AlphaFoldDB" id="A0AAE9ZZP9"/>
<evidence type="ECO:0000313" key="3">
    <source>
        <dbReference type="Proteomes" id="UP001218638"/>
    </source>
</evidence>
<protein>
    <submittedName>
        <fullName evidence="2">DUF4112 domain-containing protein</fullName>
    </submittedName>
</protein>
<proteinExistence type="predicted"/>
<name>A0AAE9ZZP9_9BACT</name>
<reference evidence="2" key="1">
    <citation type="submission" date="2023-03" db="EMBL/GenBank/DDBJ databases">
        <title>Lomoglobus Profundus gen. nov., sp. nov., a novel member of the phylum Verrucomicrobia, isolated from deep-marine sediment of South China Sea.</title>
        <authorList>
            <person name="Ahmad T."/>
            <person name="Ishaq S.E."/>
            <person name="Wang F."/>
        </authorList>
    </citation>
    <scope>NUCLEOTIDE SEQUENCE</scope>
    <source>
        <strain evidence="2">LMO-M01</strain>
    </source>
</reference>
<dbReference type="EMBL" id="CP119075">
    <property type="protein sequence ID" value="WED64423.1"/>
    <property type="molecule type" value="Genomic_DNA"/>
</dbReference>
<gene>
    <name evidence="2" type="ORF">PXH66_18955</name>
</gene>
<dbReference type="PANTHER" id="PTHR35519">
    <property type="entry name" value="MEMBRANE PROTEINS"/>
    <property type="match status" value="1"/>
</dbReference>
<dbReference type="Pfam" id="PF13430">
    <property type="entry name" value="DUF4112"/>
    <property type="match status" value="1"/>
</dbReference>
<sequence>MTNDTVATTDPRLSRVRRLARWLDRSIPIGGGRRIGIDPLLGLLPGGGDALGAMLSCYILFEAALLGLPVRTLGRMLGNIAIESIVGIVPLFGDLFDFAWQANVRNVRLIETAYRPDRPTRSGAGVICLIAAVCALLLALIVAATWWLVSALWSLLPI</sequence>
<keyword evidence="1" id="KW-1133">Transmembrane helix</keyword>
<keyword evidence="1" id="KW-0812">Transmembrane</keyword>
<organism evidence="2 3">
    <name type="scientific">Synoicihabitans lomoniglobus</name>
    <dbReference type="NCBI Taxonomy" id="2909285"/>
    <lineage>
        <taxon>Bacteria</taxon>
        <taxon>Pseudomonadati</taxon>
        <taxon>Verrucomicrobiota</taxon>
        <taxon>Opitutia</taxon>
        <taxon>Opitutales</taxon>
        <taxon>Opitutaceae</taxon>
        <taxon>Synoicihabitans</taxon>
    </lineage>
</organism>
<dbReference type="RefSeq" id="WP_330930944.1">
    <property type="nucleotide sequence ID" value="NZ_CP119075.1"/>
</dbReference>